<gene>
    <name evidence="1" type="ORF">B0A66_05960</name>
</gene>
<evidence type="ECO:0000313" key="1">
    <source>
        <dbReference type="EMBL" id="OXA93793.1"/>
    </source>
</evidence>
<name>A0A226HHQ9_9FLAO</name>
<dbReference type="EMBL" id="MUGW01000012">
    <property type="protein sequence ID" value="OXA93793.1"/>
    <property type="molecule type" value="Genomic_DNA"/>
</dbReference>
<dbReference type="AlphaFoldDB" id="A0A226HHQ9"/>
<reference evidence="1 2" key="1">
    <citation type="submission" date="2016-11" db="EMBL/GenBank/DDBJ databases">
        <title>Whole genomes of Flavobacteriaceae.</title>
        <authorList>
            <person name="Stine C."/>
            <person name="Li C."/>
            <person name="Tadesse D."/>
        </authorList>
    </citation>
    <scope>NUCLEOTIDE SEQUENCE [LARGE SCALE GENOMIC DNA]</scope>
    <source>
        <strain evidence="1 2">DSM 18292</strain>
    </source>
</reference>
<protein>
    <submittedName>
        <fullName evidence="1">Uncharacterized protein</fullName>
    </submittedName>
</protein>
<proteinExistence type="predicted"/>
<dbReference type="Proteomes" id="UP000198345">
    <property type="component" value="Unassembled WGS sequence"/>
</dbReference>
<evidence type="ECO:0000313" key="2">
    <source>
        <dbReference type="Proteomes" id="UP000198345"/>
    </source>
</evidence>
<keyword evidence="2" id="KW-1185">Reference proteome</keyword>
<accession>A0A226HHQ9</accession>
<organism evidence="1 2">
    <name type="scientific">Flavobacterium hercynium</name>
    <dbReference type="NCBI Taxonomy" id="387094"/>
    <lineage>
        <taxon>Bacteria</taxon>
        <taxon>Pseudomonadati</taxon>
        <taxon>Bacteroidota</taxon>
        <taxon>Flavobacteriia</taxon>
        <taxon>Flavobacteriales</taxon>
        <taxon>Flavobacteriaceae</taxon>
        <taxon>Flavobacterium</taxon>
    </lineage>
</organism>
<sequence length="143" mass="16781">MLILHKTVKNIFMKTYTKRELALIIHQIINNKYSNPEYFYEQLKTNIKAKIKANSKTVLTDDEYYKKGLGFAQFIIGDLNLITIQHIEFRLSTDVIKEASVGIEIANYNNYFLKAAKEIIREFLNAKFKIHKAKNKKHNGNRK</sequence>
<comment type="caution">
    <text evidence="1">The sequence shown here is derived from an EMBL/GenBank/DDBJ whole genome shotgun (WGS) entry which is preliminary data.</text>
</comment>